<dbReference type="InterPro" id="IPR019777">
    <property type="entry name" value="Form_AcTrfase_GR_CS"/>
</dbReference>
<dbReference type="InterPro" id="IPR001150">
    <property type="entry name" value="Gly_radical"/>
</dbReference>
<name>E6MIX1_9FIRM</name>
<organism evidence="6 7">
    <name type="scientific">Pseudoramibacter alactolyticus ATCC 23263</name>
    <dbReference type="NCBI Taxonomy" id="887929"/>
    <lineage>
        <taxon>Bacteria</taxon>
        <taxon>Bacillati</taxon>
        <taxon>Bacillota</taxon>
        <taxon>Clostridia</taxon>
        <taxon>Eubacteriales</taxon>
        <taxon>Eubacteriaceae</taxon>
        <taxon>Pseudoramibacter</taxon>
    </lineage>
</organism>
<accession>E6MIX1</accession>
<dbReference type="InterPro" id="IPR004184">
    <property type="entry name" value="PFL_dom"/>
</dbReference>
<keyword evidence="6" id="KW-0808">Transferase</keyword>
<reference evidence="6 7" key="1">
    <citation type="submission" date="2010-12" db="EMBL/GenBank/DDBJ databases">
        <authorList>
            <person name="Muzny D."/>
            <person name="Qin X."/>
            <person name="Deng J."/>
            <person name="Jiang H."/>
            <person name="Liu Y."/>
            <person name="Qu J."/>
            <person name="Song X.-Z."/>
            <person name="Zhang L."/>
            <person name="Thornton R."/>
            <person name="Coyle M."/>
            <person name="Francisco L."/>
            <person name="Jackson L."/>
            <person name="Javaid M."/>
            <person name="Korchina V."/>
            <person name="Kovar C."/>
            <person name="Mata R."/>
            <person name="Mathew T."/>
            <person name="Ngo R."/>
            <person name="Nguyen L."/>
            <person name="Nguyen N."/>
            <person name="Okwuonu G."/>
            <person name="Ongeri F."/>
            <person name="Pham C."/>
            <person name="Simmons D."/>
            <person name="Wilczek-Boney K."/>
            <person name="Hale W."/>
            <person name="Jakkamsetti A."/>
            <person name="Pham P."/>
            <person name="Ruth R."/>
            <person name="San Lucas F."/>
            <person name="Warren J."/>
            <person name="Zhang J."/>
            <person name="Zhao Z."/>
            <person name="Zhou C."/>
            <person name="Zhu D."/>
            <person name="Lee S."/>
            <person name="Bess C."/>
            <person name="Blankenburg K."/>
            <person name="Forbes L."/>
            <person name="Fu Q."/>
            <person name="Gubbala S."/>
            <person name="Hirani K."/>
            <person name="Jayaseelan J.C."/>
            <person name="Lara F."/>
            <person name="Munidasa M."/>
            <person name="Palculict T."/>
            <person name="Patil S."/>
            <person name="Pu L.-L."/>
            <person name="Saada N."/>
            <person name="Tang L."/>
            <person name="Weissenberger G."/>
            <person name="Zhu Y."/>
            <person name="Hemphill L."/>
            <person name="Shang Y."/>
            <person name="Youmans B."/>
            <person name="Ayvaz T."/>
            <person name="Ross M."/>
            <person name="Santibanez J."/>
            <person name="Aqrawi P."/>
            <person name="Gross S."/>
            <person name="Joshi V."/>
            <person name="Fowler G."/>
            <person name="Nazareth L."/>
            <person name="Reid J."/>
            <person name="Worley K."/>
            <person name="Petrosino J."/>
            <person name="Highlander S."/>
            <person name="Gibbs R."/>
        </authorList>
    </citation>
    <scope>NUCLEOTIDE SEQUENCE [LARGE SCALE GENOMIC DNA]</scope>
    <source>
        <strain evidence="6 7">ATCC 23263</strain>
    </source>
</reference>
<evidence type="ECO:0000259" key="4">
    <source>
        <dbReference type="PROSITE" id="PS51149"/>
    </source>
</evidence>
<dbReference type="HOGENOM" id="CLU_009096_0_1_9"/>
<dbReference type="GO" id="GO:0016829">
    <property type="term" value="F:lyase activity"/>
    <property type="evidence" value="ECO:0007669"/>
    <property type="project" value="UniProtKB-KW"/>
</dbReference>
<dbReference type="CDD" id="cd01677">
    <property type="entry name" value="PFL2_DhaB_BssA"/>
    <property type="match status" value="1"/>
</dbReference>
<feature type="domain" description="PFL" evidence="5">
    <location>
        <begin position="121"/>
        <end position="844"/>
    </location>
</feature>
<dbReference type="PROSITE" id="PS51149">
    <property type="entry name" value="GLY_RADICAL_2"/>
    <property type="match status" value="1"/>
</dbReference>
<dbReference type="STRING" id="887929.HMP0721_1956"/>
<dbReference type="eggNOG" id="COG1882">
    <property type="taxonomic scope" value="Bacteria"/>
</dbReference>
<gene>
    <name evidence="6" type="ORF">HMP0721_1956</name>
</gene>
<feature type="domain" description="Glycine radical" evidence="4">
    <location>
        <begin position="851"/>
        <end position="972"/>
    </location>
</feature>
<keyword evidence="2" id="KW-0456">Lyase</keyword>
<dbReference type="PROSITE" id="PS51554">
    <property type="entry name" value="PFL"/>
    <property type="match status" value="1"/>
</dbReference>
<evidence type="ECO:0000313" key="7">
    <source>
        <dbReference type="Proteomes" id="UP000004754"/>
    </source>
</evidence>
<dbReference type="Proteomes" id="UP000004754">
    <property type="component" value="Unassembled WGS sequence"/>
</dbReference>
<keyword evidence="6" id="KW-0012">Acyltransferase</keyword>
<dbReference type="EMBL" id="AEQN01000024">
    <property type="protein sequence ID" value="EFV00996.1"/>
    <property type="molecule type" value="Genomic_DNA"/>
</dbReference>
<dbReference type="PANTHER" id="PTHR43641">
    <property type="entry name" value="FORMATE ACETYLTRANSFERASE 3-RELATED"/>
    <property type="match status" value="1"/>
</dbReference>
<keyword evidence="7" id="KW-1185">Reference proteome</keyword>
<dbReference type="AlphaFoldDB" id="E6MIX1"/>
<protein>
    <submittedName>
        <fullName evidence="6">Formate C-acetyltransferase</fullName>
        <ecNumber evidence="6">2.3.1.54</ecNumber>
    </submittedName>
</protein>
<evidence type="ECO:0000256" key="2">
    <source>
        <dbReference type="ARBA" id="ARBA00023239"/>
    </source>
</evidence>
<proteinExistence type="predicted"/>
<evidence type="ECO:0000256" key="3">
    <source>
        <dbReference type="PROSITE-ProRule" id="PRU00493"/>
    </source>
</evidence>
<keyword evidence="1 3" id="KW-0556">Organic radical</keyword>
<dbReference type="SUPFAM" id="SSF51998">
    <property type="entry name" value="PFL-like glycyl radical enzymes"/>
    <property type="match status" value="1"/>
</dbReference>
<dbReference type="GO" id="GO:0005829">
    <property type="term" value="C:cytosol"/>
    <property type="evidence" value="ECO:0007669"/>
    <property type="project" value="TreeGrafter"/>
</dbReference>
<dbReference type="GO" id="GO:0008861">
    <property type="term" value="F:formate C-acetyltransferase activity"/>
    <property type="evidence" value="ECO:0007669"/>
    <property type="project" value="UniProtKB-EC"/>
</dbReference>
<dbReference type="Gene3D" id="3.20.70.20">
    <property type="match status" value="1"/>
</dbReference>
<dbReference type="EC" id="2.3.1.54" evidence="6"/>
<dbReference type="Pfam" id="PF01228">
    <property type="entry name" value="Gly_radical"/>
    <property type="match status" value="1"/>
</dbReference>
<sequence>MCGTDKPSVTGNGQCESSPTDCVGGLFEWRKKPSAGIKGSEKRKVQKSFGAGHKNTERVLKMQKNGLKGVLGPFRSHRIMKTEMTTCVDGVFSQAKKLDQKSIFYEEANMAIAKGFSEPTDRIKQLKARIIDAMPTVEADRAELLTEAYKKYEGATPVIRNARANEAIFNGIPVTIRPGELIVGALTVTDRGCQIYPEFSYDWVEAEFDTMATRKCDPFEIPEDTKRRLSEVFKYWPGKTNSDLAHSLMSDKALECQAEGVFTVGNYYFGGIGHVCVDYGKVLRVGFSGIVKEAAEKKAALDPEDPETIVKTQFYDAVIITYNAAINLAHRYAAKALEMAQTEINPQRKKELLQIAQNCANVPEKPAQNFWEACQAFWFVQLIMHLESSGHSISPGRFDQYMYPYYQNDTIDRDFAQELVDCIFIKLNDLNKTRDAISDELFAGYAIFQNMCAGGQTPEGLDATNDVSYMQLDAIAHVGLPQPSMSIRYWDGTPDEFLLRACEVVRLGHGLPAMYSDEVAIPMLENDGVCLEDARDWLPIGCVEPQPQHKADGWHDAAFFNCCKVLDITLHNGKSRGKQLGPKTGEMTEMQTFEDFVKAYEEQMKFFVHYLVESDNCVDYAHMMNMPMPFESALVDGCLDKGKSVQEGAAKYNFTGPQAFGTADVIDSFVAVKQNVFEDHKYTMAEMMDAIDNNFGYTVDPNFNPTGSDREQGCGTAPASAGGGSTRSAMEQKVWEVVQSVLGESNAIDLSALNGGEPVVTGASAGSDQLAKWNKIHKQMLSAPHFGNDIPEVDLLGRRVTKIYSSEVHGQKNPRGGIYHAGCYTVSANVGMGRDVDALPDGRLAQSALSDNISPRHGFDVSGPTAANASSATIDALDFGNGTLLNQKLLPSAVAGDEGLKRFAALVRAYFDHKGYHIQFNIVNRESLLEAQAHPEQHKDLIVRVAGYSAQFVVLAKDVQDDIIARTEQTFE</sequence>
<feature type="modified residue" description="Glycine radical" evidence="3">
    <location>
        <position position="947"/>
    </location>
</feature>
<evidence type="ECO:0000256" key="1">
    <source>
        <dbReference type="ARBA" id="ARBA00022818"/>
    </source>
</evidence>
<evidence type="ECO:0000259" key="5">
    <source>
        <dbReference type="PROSITE" id="PS51554"/>
    </source>
</evidence>
<dbReference type="PROSITE" id="PS00850">
    <property type="entry name" value="GLY_RADICAL_1"/>
    <property type="match status" value="1"/>
</dbReference>
<dbReference type="Pfam" id="PF02901">
    <property type="entry name" value="PFL-like"/>
    <property type="match status" value="1"/>
</dbReference>
<dbReference type="InterPro" id="IPR051215">
    <property type="entry name" value="GRE"/>
</dbReference>
<evidence type="ECO:0000313" key="6">
    <source>
        <dbReference type="EMBL" id="EFV00996.1"/>
    </source>
</evidence>
<comment type="caution">
    <text evidence="6">The sequence shown here is derived from an EMBL/GenBank/DDBJ whole genome shotgun (WGS) entry which is preliminary data.</text>
</comment>
<dbReference type="PANTHER" id="PTHR43641:SF2">
    <property type="entry name" value="DEHYDRATASE YBIW-RELATED"/>
    <property type="match status" value="1"/>
</dbReference>